<evidence type="ECO:0000256" key="1">
    <source>
        <dbReference type="SAM" id="MobiDB-lite"/>
    </source>
</evidence>
<dbReference type="AlphaFoldDB" id="A0A2A4B719"/>
<proteinExistence type="predicted"/>
<dbReference type="RefSeq" id="WP_141395770.1">
    <property type="nucleotide sequence ID" value="NZ_NWMW01000001.1"/>
</dbReference>
<evidence type="ECO:0008006" key="6">
    <source>
        <dbReference type="Google" id="ProtNLM"/>
    </source>
</evidence>
<dbReference type="OrthoDB" id="7578950at2"/>
<feature type="transmembrane region" description="Helical" evidence="2">
    <location>
        <begin position="151"/>
        <end position="169"/>
    </location>
</feature>
<dbReference type="EMBL" id="NWMW01000001">
    <property type="protein sequence ID" value="PCD03436.1"/>
    <property type="molecule type" value="Genomic_DNA"/>
</dbReference>
<evidence type="ECO:0000313" key="5">
    <source>
        <dbReference type="Proteomes" id="UP000218366"/>
    </source>
</evidence>
<feature type="compositionally biased region" description="Pro residues" evidence="1">
    <location>
        <begin position="47"/>
        <end position="64"/>
    </location>
</feature>
<feature type="compositionally biased region" description="Low complexity" evidence="1">
    <location>
        <begin position="125"/>
        <end position="143"/>
    </location>
</feature>
<evidence type="ECO:0000256" key="3">
    <source>
        <dbReference type="SAM" id="SignalP"/>
    </source>
</evidence>
<keyword evidence="2" id="KW-0472">Membrane</keyword>
<keyword evidence="5" id="KW-1185">Reference proteome</keyword>
<sequence>MFRFPLLVLAVIPAAVPVAAQQTPAPERILPPIRYSLPPGEGQEAPAPTPTPTPVPTPAPPPIVVPTVTPTPRAAPTPRTTPSPVATATPRAQPTATPAREPEVVEPAAQPGPAPIESAPPAPVATPEAAPVEDAAPATAAPAETGGNGTLWAVLAGLVILAGVALFFWRRRGRNDGFVEVEAPIPAPEPAPRPVTPPPAPRPATPPLATPPPVAPTPVAPPPAPEPAEPPQFLSRPAGAPLGPRPDIPAGTITAFRAAPATPAGTLTAFSRPAPQLGIELQPIRAGLQEDAGFVEFQFAILNQSDQAVSDMLVSAWMLTASADQDERILAHLAEPVDPAQHSRYTLRPQEHREHRAAMGAPLDQLNVVEAAGRRFFAPIILVDARYRAEGGGQGRSSAAFMVGRPNPTTGKLVPVYVDRGPLLVEGLTARPYPIRRSQAA</sequence>
<feature type="compositionally biased region" description="Pro residues" evidence="1">
    <location>
        <begin position="110"/>
        <end position="124"/>
    </location>
</feature>
<keyword evidence="3" id="KW-0732">Signal</keyword>
<evidence type="ECO:0000256" key="2">
    <source>
        <dbReference type="SAM" id="Phobius"/>
    </source>
</evidence>
<feature type="compositionally biased region" description="Low complexity" evidence="1">
    <location>
        <begin position="82"/>
        <end position="99"/>
    </location>
</feature>
<evidence type="ECO:0000313" key="4">
    <source>
        <dbReference type="EMBL" id="PCD03436.1"/>
    </source>
</evidence>
<feature type="region of interest" description="Disordered" evidence="1">
    <location>
        <begin position="183"/>
        <end position="251"/>
    </location>
</feature>
<feature type="region of interest" description="Disordered" evidence="1">
    <location>
        <begin position="30"/>
        <end position="143"/>
    </location>
</feature>
<comment type="caution">
    <text evidence="4">The sequence shown here is derived from an EMBL/GenBank/DDBJ whole genome shotgun (WGS) entry which is preliminary data.</text>
</comment>
<feature type="chain" id="PRO_5012201332" description="Gram-positive cocci surface proteins LPxTG domain-containing protein" evidence="3">
    <location>
        <begin position="21"/>
        <end position="441"/>
    </location>
</feature>
<feature type="compositionally biased region" description="Pro residues" evidence="1">
    <location>
        <begin position="185"/>
        <end position="230"/>
    </location>
</feature>
<gene>
    <name evidence="4" type="ORF">COC42_03340</name>
</gene>
<dbReference type="Proteomes" id="UP000218366">
    <property type="component" value="Unassembled WGS sequence"/>
</dbReference>
<protein>
    <recommendedName>
        <fullName evidence="6">Gram-positive cocci surface proteins LPxTG domain-containing protein</fullName>
    </recommendedName>
</protein>
<organism evidence="4 5">
    <name type="scientific">Sphingomonas spermidinifaciens</name>
    <dbReference type="NCBI Taxonomy" id="1141889"/>
    <lineage>
        <taxon>Bacteria</taxon>
        <taxon>Pseudomonadati</taxon>
        <taxon>Pseudomonadota</taxon>
        <taxon>Alphaproteobacteria</taxon>
        <taxon>Sphingomonadales</taxon>
        <taxon>Sphingomonadaceae</taxon>
        <taxon>Sphingomonas</taxon>
    </lineage>
</organism>
<reference evidence="4 5" key="1">
    <citation type="submission" date="2017-09" db="EMBL/GenBank/DDBJ databases">
        <title>Sphingomonas spermidinifaciens 9NM-10, whole genome shotgun sequence.</title>
        <authorList>
            <person name="Feng G."/>
            <person name="Zhu H."/>
        </authorList>
    </citation>
    <scope>NUCLEOTIDE SEQUENCE [LARGE SCALE GENOMIC DNA]</scope>
    <source>
        <strain evidence="4 5">9NM-10</strain>
    </source>
</reference>
<name>A0A2A4B719_9SPHN</name>
<feature type="signal peptide" evidence="3">
    <location>
        <begin position="1"/>
        <end position="20"/>
    </location>
</feature>
<dbReference type="NCBIfam" id="TIGR01167">
    <property type="entry name" value="LPXTG_anchor"/>
    <property type="match status" value="1"/>
</dbReference>
<keyword evidence="2" id="KW-0812">Transmembrane</keyword>
<accession>A0A2A4B719</accession>
<keyword evidence="2" id="KW-1133">Transmembrane helix</keyword>